<dbReference type="InterPro" id="IPR027417">
    <property type="entry name" value="P-loop_NTPase"/>
</dbReference>
<reference evidence="5" key="1">
    <citation type="journal article" date="2023" name="Plants (Basel)">
        <title>Genomic Analysis of Leptolyngbya boryana CZ1 Reveals Efficient Carbon Fixation Modules.</title>
        <authorList>
            <person name="Bai X."/>
            <person name="Wang H."/>
            <person name="Cheng W."/>
            <person name="Wang J."/>
            <person name="Ma M."/>
            <person name="Hu H."/>
            <person name="Song Z."/>
            <person name="Ma H."/>
            <person name="Fan Y."/>
            <person name="Du C."/>
            <person name="Xu J."/>
        </authorList>
    </citation>
    <scope>NUCLEOTIDE SEQUENCE</scope>
    <source>
        <strain evidence="5">CZ1</strain>
    </source>
</reference>
<reference evidence="5" key="2">
    <citation type="submission" date="2023-07" db="EMBL/GenBank/DDBJ databases">
        <authorList>
            <person name="Bai X.-H."/>
            <person name="Wang H.-H."/>
            <person name="Wang J."/>
            <person name="Ma M.-Y."/>
            <person name="Hu H.-H."/>
            <person name="Song Z.-L."/>
            <person name="Ma H.-G."/>
            <person name="Fan Y."/>
            <person name="Du C.-Y."/>
            <person name="Xu J.-C."/>
        </authorList>
    </citation>
    <scope>NUCLEOTIDE SEQUENCE</scope>
    <source>
        <strain evidence="5">CZ1</strain>
    </source>
</reference>
<dbReference type="EMBL" id="CP130144">
    <property type="protein sequence ID" value="WNZ44812.1"/>
    <property type="molecule type" value="Genomic_DNA"/>
</dbReference>
<proteinExistence type="predicted"/>
<dbReference type="GO" id="GO:0005524">
    <property type="term" value="F:ATP binding"/>
    <property type="evidence" value="ECO:0007669"/>
    <property type="project" value="UniProtKB-KW"/>
</dbReference>
<protein>
    <submittedName>
        <fullName evidence="5">ATP-binding cassette domain-containing protein</fullName>
    </submittedName>
</protein>
<name>A0AA97AN89_LEPBY</name>
<dbReference type="PROSITE" id="PS50893">
    <property type="entry name" value="ABC_TRANSPORTER_2"/>
    <property type="match status" value="1"/>
</dbReference>
<accession>A0AA97AN89</accession>
<keyword evidence="2" id="KW-0547">Nucleotide-binding</keyword>
<evidence type="ECO:0000313" key="5">
    <source>
        <dbReference type="EMBL" id="WNZ44812.1"/>
    </source>
</evidence>
<gene>
    <name evidence="5" type="ORF">Q2T42_23755</name>
</gene>
<evidence type="ECO:0000256" key="1">
    <source>
        <dbReference type="ARBA" id="ARBA00022448"/>
    </source>
</evidence>
<dbReference type="SUPFAM" id="SSF52540">
    <property type="entry name" value="P-loop containing nucleoside triphosphate hydrolases"/>
    <property type="match status" value="1"/>
</dbReference>
<dbReference type="Gene3D" id="3.40.50.300">
    <property type="entry name" value="P-loop containing nucleotide triphosphate hydrolases"/>
    <property type="match status" value="1"/>
</dbReference>
<dbReference type="InterPro" id="IPR050763">
    <property type="entry name" value="ABC_transporter_ATP-binding"/>
</dbReference>
<feature type="domain" description="ABC transporter" evidence="4">
    <location>
        <begin position="4"/>
        <end position="257"/>
    </location>
</feature>
<dbReference type="RefSeq" id="WP_316426728.1">
    <property type="nucleotide sequence ID" value="NZ_CP130144.1"/>
</dbReference>
<dbReference type="Pfam" id="PF00005">
    <property type="entry name" value="ABC_tran"/>
    <property type="match status" value="1"/>
</dbReference>
<dbReference type="PANTHER" id="PTHR42711:SF1">
    <property type="entry name" value="ABC-TRANSPORT PROTEIN, ATP-BINDING COMPONENT"/>
    <property type="match status" value="1"/>
</dbReference>
<dbReference type="AlphaFoldDB" id="A0AA97AN89"/>
<keyword evidence="3 5" id="KW-0067">ATP-binding</keyword>
<dbReference type="InterPro" id="IPR003439">
    <property type="entry name" value="ABC_transporter-like_ATP-bd"/>
</dbReference>
<dbReference type="GO" id="GO:0016887">
    <property type="term" value="F:ATP hydrolysis activity"/>
    <property type="evidence" value="ECO:0007669"/>
    <property type="project" value="InterPro"/>
</dbReference>
<organism evidence="5">
    <name type="scientific">Leptolyngbya boryana CZ1</name>
    <dbReference type="NCBI Taxonomy" id="3060204"/>
    <lineage>
        <taxon>Bacteria</taxon>
        <taxon>Bacillati</taxon>
        <taxon>Cyanobacteriota</taxon>
        <taxon>Cyanophyceae</taxon>
        <taxon>Leptolyngbyales</taxon>
        <taxon>Leptolyngbyaceae</taxon>
        <taxon>Leptolyngbya group</taxon>
        <taxon>Leptolyngbya</taxon>
    </lineage>
</organism>
<keyword evidence="1" id="KW-0813">Transport</keyword>
<evidence type="ECO:0000256" key="3">
    <source>
        <dbReference type="ARBA" id="ARBA00022840"/>
    </source>
</evidence>
<evidence type="ECO:0000256" key="2">
    <source>
        <dbReference type="ARBA" id="ARBA00022741"/>
    </source>
</evidence>
<dbReference type="PANTHER" id="PTHR42711">
    <property type="entry name" value="ABC TRANSPORTER ATP-BINDING PROTEIN"/>
    <property type="match status" value="1"/>
</dbReference>
<dbReference type="InterPro" id="IPR003593">
    <property type="entry name" value="AAA+_ATPase"/>
</dbReference>
<sequence length="326" mass="36346">MSHIVVKDLSKTFYLSERTSGLWGSVRGLFDRKTKAVQALKGISFSVEPGELVGYIGPNGAGKSTTIKILSGILVPSGGTCLIGGRTPWKDRIQHVGRIGVVFGQRTQLWWDLPVIESFELLRDIYRVPESVYRSTCAEMIELLNLESLLNTPVRQLSLGQRMRCDFAAAMLHRPDILFLDEPTIGLDAVSKLSVRKFIKSLNQGHQVTTILTTHDMDDIEALCDRVIIIGNGEILCDGSLAKLRSQVSSRRYLKIDLKTDQFQFEASGVSVLNQEGHTITLAFDPLQISAATLIQKITERYEVEDLFVENPPIEEIVAELYRGAR</sequence>
<dbReference type="SMART" id="SM00382">
    <property type="entry name" value="AAA"/>
    <property type="match status" value="1"/>
</dbReference>
<evidence type="ECO:0000259" key="4">
    <source>
        <dbReference type="PROSITE" id="PS50893"/>
    </source>
</evidence>